<name>A0A9P6K7V5_9FUNG</name>
<protein>
    <recommendedName>
        <fullName evidence="3">Alcohol acetyltransferase</fullName>
    </recommendedName>
</protein>
<dbReference type="Pfam" id="PF07247">
    <property type="entry name" value="AATase"/>
    <property type="match status" value="1"/>
</dbReference>
<proteinExistence type="predicted"/>
<dbReference type="Proteomes" id="UP000723463">
    <property type="component" value="Unassembled WGS sequence"/>
</dbReference>
<dbReference type="PANTHER" id="PTHR28037">
    <property type="entry name" value="ALCOHOL O-ACETYLTRANSFERASE 1-RELATED"/>
    <property type="match status" value="1"/>
</dbReference>
<dbReference type="EMBL" id="JAAAXW010000014">
    <property type="protein sequence ID" value="KAF9550022.1"/>
    <property type="molecule type" value="Genomic_DNA"/>
</dbReference>
<dbReference type="AlphaFoldDB" id="A0A9P6K7V5"/>
<accession>A0A9P6K7V5</accession>
<evidence type="ECO:0008006" key="3">
    <source>
        <dbReference type="Google" id="ProtNLM"/>
    </source>
</evidence>
<reference evidence="1" key="1">
    <citation type="journal article" date="2020" name="Fungal Divers.">
        <title>Resolving the Mortierellaceae phylogeny through synthesis of multi-gene phylogenetics and phylogenomics.</title>
        <authorList>
            <person name="Vandepol N."/>
            <person name="Liber J."/>
            <person name="Desiro A."/>
            <person name="Na H."/>
            <person name="Kennedy M."/>
            <person name="Barry K."/>
            <person name="Grigoriev I.V."/>
            <person name="Miller A.N."/>
            <person name="O'Donnell K."/>
            <person name="Stajich J.E."/>
            <person name="Bonito G."/>
        </authorList>
    </citation>
    <scope>NUCLEOTIDE SEQUENCE</scope>
    <source>
        <strain evidence="1">NRRL 2591</strain>
    </source>
</reference>
<dbReference type="SUPFAM" id="SSF52777">
    <property type="entry name" value="CoA-dependent acyltransferases"/>
    <property type="match status" value="2"/>
</dbReference>
<gene>
    <name evidence="1" type="ORF">EC957_002083</name>
</gene>
<evidence type="ECO:0000313" key="2">
    <source>
        <dbReference type="Proteomes" id="UP000723463"/>
    </source>
</evidence>
<dbReference type="Gene3D" id="3.30.559.30">
    <property type="entry name" value="Nonribosomal peptide synthetase, condensation domain"/>
    <property type="match status" value="1"/>
</dbReference>
<dbReference type="InterPro" id="IPR023213">
    <property type="entry name" value="CAT-like_dom_sf"/>
</dbReference>
<evidence type="ECO:0000313" key="1">
    <source>
        <dbReference type="EMBL" id="KAF9550022.1"/>
    </source>
</evidence>
<comment type="caution">
    <text evidence="1">The sequence shown here is derived from an EMBL/GenBank/DDBJ whole genome shotgun (WGS) entry which is preliminary data.</text>
</comment>
<organism evidence="1 2">
    <name type="scientific">Mortierella hygrophila</name>
    <dbReference type="NCBI Taxonomy" id="979708"/>
    <lineage>
        <taxon>Eukaryota</taxon>
        <taxon>Fungi</taxon>
        <taxon>Fungi incertae sedis</taxon>
        <taxon>Mucoromycota</taxon>
        <taxon>Mortierellomycotina</taxon>
        <taxon>Mortierellomycetes</taxon>
        <taxon>Mortierellales</taxon>
        <taxon>Mortierellaceae</taxon>
        <taxon>Mortierella</taxon>
    </lineage>
</organism>
<dbReference type="InterPro" id="IPR010828">
    <property type="entry name" value="Atf2/Sli1-like"/>
</dbReference>
<dbReference type="Gene3D" id="3.30.559.10">
    <property type="entry name" value="Chloramphenicol acetyltransferase-like domain"/>
    <property type="match status" value="1"/>
</dbReference>
<keyword evidence="2" id="KW-1185">Reference proteome</keyword>
<dbReference type="PANTHER" id="PTHR28037:SF1">
    <property type="entry name" value="ALCOHOL O-ACETYLTRANSFERASE 1-RELATED"/>
    <property type="match status" value="1"/>
</dbReference>
<dbReference type="InterPro" id="IPR052058">
    <property type="entry name" value="Alcohol_O-acetyltransferase"/>
</dbReference>
<sequence>MSFPLVRKVGNVERYSLARANVKIYINVVVGARLHEQPKSGSTPPPRNHAQWVQLLTGPLTWLIQEHPNLSVVIGDHLSGTPVFLQMPSVDLSRIIRVTSVDRQVDINAVLEDEHQAHFDTGSTEVPLWRIVVVEVKEDGSFYLCYCYQHSIGDGRAGLGLVDQLIERLNIQAATDEPQNLPSVVVIPSAVRPMPDNLEAIVDCAPSLGVLVKGAVMSLLLPAFVKRALEKKYWSGEFDATLKVPNETQVVAMYLTKEETAQVVQAAKDRKTTVHVILLAASAFATKLVFLSNPAGDNHQGPTTTKDAMNFTTPCTLRPIIGAPLTPYVQGNYTSEIASKNVKIKLETGFWDVAQRFRKQLVAETSKPKNLYGYIGLLAYLPKEQGGWEKFLCEQVEKEQHGREATLQISNLGVGLKQPADSPVGFKVLDAMFSQSSSITAAALTFNAVTANGVLLVTSTWQKSAFTGRDRGELHMKEFKRILLEATQPDRTNYQFREVFTVPLATIKSQ</sequence>